<reference evidence="2 3" key="1">
    <citation type="submission" date="2020-08" db="EMBL/GenBank/DDBJ databases">
        <title>Cohnella phylogeny.</title>
        <authorList>
            <person name="Dunlap C."/>
        </authorList>
    </citation>
    <scope>NUCLEOTIDE SEQUENCE [LARGE SCALE GENOMIC DNA]</scope>
    <source>
        <strain evidence="2 3">DSM 25239</strain>
    </source>
</reference>
<dbReference type="SUPFAM" id="SSF51430">
    <property type="entry name" value="NAD(P)-linked oxidoreductase"/>
    <property type="match status" value="1"/>
</dbReference>
<dbReference type="EMBL" id="JACJVR010000023">
    <property type="protein sequence ID" value="MBB6691187.1"/>
    <property type="molecule type" value="Genomic_DNA"/>
</dbReference>
<accession>A0A841TS01</accession>
<evidence type="ECO:0000313" key="3">
    <source>
        <dbReference type="Proteomes" id="UP000553776"/>
    </source>
</evidence>
<evidence type="ECO:0000259" key="1">
    <source>
        <dbReference type="Pfam" id="PF00248"/>
    </source>
</evidence>
<proteinExistence type="predicted"/>
<dbReference type="Pfam" id="PF00248">
    <property type="entry name" value="Aldo_ket_red"/>
    <property type="match status" value="1"/>
</dbReference>
<protein>
    <submittedName>
        <fullName evidence="2">Aldo/keto reductase</fullName>
    </submittedName>
</protein>
<gene>
    <name evidence="2" type="ORF">H7B90_07245</name>
</gene>
<feature type="domain" description="NADP-dependent oxidoreductase" evidence="1">
    <location>
        <begin position="45"/>
        <end position="106"/>
    </location>
</feature>
<dbReference type="AlphaFoldDB" id="A0A841TS01"/>
<dbReference type="InterPro" id="IPR036812">
    <property type="entry name" value="NAD(P)_OxRdtase_dom_sf"/>
</dbReference>
<keyword evidence="3" id="KW-1185">Reference proteome</keyword>
<comment type="caution">
    <text evidence="2">The sequence shown here is derived from an EMBL/GenBank/DDBJ whole genome shotgun (WGS) entry which is preliminary data.</text>
</comment>
<dbReference type="Proteomes" id="UP000553776">
    <property type="component" value="Unassembled WGS sequence"/>
</dbReference>
<sequence>MPKPTTCISRRYLTDKYSPQHPLPSGTRRGRAFNADVLTELEGFIRFMRDVGSKYDASAAQVAIAWSIAKGTVPIIGVTKTAHVEDAIKASEIRLTAQEILDLEAAAKETGTRSEVRGKNRYAKRRPLIPSRRAPRCGGFFYAPAAGFELPSHCKRLPNPIK</sequence>
<name>A0A841TS01_9BACL</name>
<dbReference type="InterPro" id="IPR023210">
    <property type="entry name" value="NADP_OxRdtase_dom"/>
</dbReference>
<organism evidence="2 3">
    <name type="scientific">Cohnella xylanilytica</name>
    <dbReference type="NCBI Taxonomy" id="557555"/>
    <lineage>
        <taxon>Bacteria</taxon>
        <taxon>Bacillati</taxon>
        <taxon>Bacillota</taxon>
        <taxon>Bacilli</taxon>
        <taxon>Bacillales</taxon>
        <taxon>Paenibacillaceae</taxon>
        <taxon>Cohnella</taxon>
    </lineage>
</organism>
<dbReference type="Gene3D" id="3.20.20.100">
    <property type="entry name" value="NADP-dependent oxidoreductase domain"/>
    <property type="match status" value="1"/>
</dbReference>
<evidence type="ECO:0000313" key="2">
    <source>
        <dbReference type="EMBL" id="MBB6691187.1"/>
    </source>
</evidence>